<name>A0A427AR81_ENSVE</name>
<dbReference type="GO" id="GO:0005737">
    <property type="term" value="C:cytoplasm"/>
    <property type="evidence" value="ECO:0007669"/>
    <property type="project" value="InterPro"/>
</dbReference>
<dbReference type="Pfam" id="PF02789">
    <property type="entry name" value="Peptidase_M17_N"/>
    <property type="match status" value="1"/>
</dbReference>
<dbReference type="EMBL" id="AMZH03001597">
    <property type="protein sequence ID" value="RRT78752.1"/>
    <property type="molecule type" value="Genomic_DNA"/>
</dbReference>
<dbReference type="AlphaFoldDB" id="A0A427AR81"/>
<dbReference type="GO" id="GO:0070006">
    <property type="term" value="F:metalloaminopeptidase activity"/>
    <property type="evidence" value="ECO:0007669"/>
    <property type="project" value="InterPro"/>
</dbReference>
<dbReference type="Proteomes" id="UP000287651">
    <property type="component" value="Unassembled WGS sequence"/>
</dbReference>
<dbReference type="GO" id="GO:0006508">
    <property type="term" value="P:proteolysis"/>
    <property type="evidence" value="ECO:0007669"/>
    <property type="project" value="InterPro"/>
</dbReference>
<dbReference type="InterPro" id="IPR008283">
    <property type="entry name" value="Peptidase_M17_N"/>
</dbReference>
<gene>
    <name evidence="3" type="ORF">B296_00025529</name>
</gene>
<feature type="domain" description="Peptidase M17 leucyl aminopeptidase N-terminal" evidence="2">
    <location>
        <begin position="104"/>
        <end position="221"/>
    </location>
</feature>
<accession>A0A427AR81</accession>
<feature type="signal peptide" evidence="1">
    <location>
        <begin position="1"/>
        <end position="18"/>
    </location>
</feature>
<reference evidence="3 4" key="1">
    <citation type="journal article" date="2014" name="Agronomy (Basel)">
        <title>A Draft Genome Sequence for Ensete ventricosum, the Drought-Tolerant Tree Against Hunger.</title>
        <authorList>
            <person name="Harrison J."/>
            <person name="Moore K.A."/>
            <person name="Paszkiewicz K."/>
            <person name="Jones T."/>
            <person name="Grant M."/>
            <person name="Ambacheew D."/>
            <person name="Muzemil S."/>
            <person name="Studholme D.J."/>
        </authorList>
    </citation>
    <scope>NUCLEOTIDE SEQUENCE [LARGE SCALE GENOMIC DNA]</scope>
</reference>
<dbReference type="PANTHER" id="PTHR11963">
    <property type="entry name" value="LEUCINE AMINOPEPTIDASE-RELATED"/>
    <property type="match status" value="1"/>
</dbReference>
<evidence type="ECO:0000256" key="1">
    <source>
        <dbReference type="SAM" id="SignalP"/>
    </source>
</evidence>
<dbReference type="Gene3D" id="3.40.220.10">
    <property type="entry name" value="Leucine Aminopeptidase, subunit E, domain 1"/>
    <property type="match status" value="1"/>
</dbReference>
<dbReference type="PANTHER" id="PTHR11963:SF23">
    <property type="entry name" value="CYTOSOL AMINOPEPTIDASE"/>
    <property type="match status" value="1"/>
</dbReference>
<evidence type="ECO:0000313" key="3">
    <source>
        <dbReference type="EMBL" id="RRT78752.1"/>
    </source>
</evidence>
<keyword evidence="1" id="KW-0732">Signal</keyword>
<organism evidence="3 4">
    <name type="scientific">Ensete ventricosum</name>
    <name type="common">Abyssinian banana</name>
    <name type="synonym">Musa ensete</name>
    <dbReference type="NCBI Taxonomy" id="4639"/>
    <lineage>
        <taxon>Eukaryota</taxon>
        <taxon>Viridiplantae</taxon>
        <taxon>Streptophyta</taxon>
        <taxon>Embryophyta</taxon>
        <taxon>Tracheophyta</taxon>
        <taxon>Spermatophyta</taxon>
        <taxon>Magnoliopsida</taxon>
        <taxon>Liliopsida</taxon>
        <taxon>Zingiberales</taxon>
        <taxon>Musaceae</taxon>
        <taxon>Ensete</taxon>
    </lineage>
</organism>
<evidence type="ECO:0000313" key="4">
    <source>
        <dbReference type="Proteomes" id="UP000287651"/>
    </source>
</evidence>
<comment type="caution">
    <text evidence="3">The sequence shown here is derived from an EMBL/GenBank/DDBJ whole genome shotgun (WGS) entry which is preliminary data.</text>
</comment>
<proteinExistence type="predicted"/>
<dbReference type="GO" id="GO:0030145">
    <property type="term" value="F:manganese ion binding"/>
    <property type="evidence" value="ECO:0007669"/>
    <property type="project" value="InterPro"/>
</dbReference>
<dbReference type="InterPro" id="IPR011356">
    <property type="entry name" value="Leucine_aapep/pepB"/>
</dbReference>
<evidence type="ECO:0000259" key="2">
    <source>
        <dbReference type="Pfam" id="PF02789"/>
    </source>
</evidence>
<feature type="chain" id="PRO_5019000040" description="Peptidase M17 leucyl aminopeptidase N-terminal domain-containing protein" evidence="1">
    <location>
        <begin position="19"/>
        <end position="272"/>
    </location>
</feature>
<dbReference type="InterPro" id="IPR043472">
    <property type="entry name" value="Macro_dom-like"/>
</dbReference>
<dbReference type="SUPFAM" id="SSF52949">
    <property type="entry name" value="Macro domain-like"/>
    <property type="match status" value="1"/>
</dbReference>
<protein>
    <recommendedName>
        <fullName evidence="2">Peptidase M17 leucyl aminopeptidase N-terminal domain-containing protein</fullName>
    </recommendedName>
</protein>
<sequence length="272" mass="28136">MAAAAVTASLIASRLCYASSSACPRRYSAAVLCFARLRCPPSAPAFCRRLGRMGHSTAAATATTRATLGLTEPAAVEIPQVFSFCLSLSIPTRNMKKDSDSKFENLVLKRLDEKLGGLLAEASTEEDFTGKSGQSTVLRLPGLGFKRLGLLGLGSPSSSVTAYQGIGEAVAAVAKAAQASNAAVCLASLDGLSEEAKLHAASAIASGTVLGVYEDNRFKSESKKPLLKTVDIIGFGSGSQVDQKLKYATDVCSGVIFGKELVNAPANVLTPG</sequence>